<protein>
    <submittedName>
        <fullName evidence="3">DUF1330 domain-containing protein</fullName>
    </submittedName>
</protein>
<dbReference type="Proteomes" id="UP000424872">
    <property type="component" value="Plasmid pMSR2D"/>
</dbReference>
<dbReference type="AlphaFoldDB" id="A0AAP9KSE6"/>
<organism evidence="3 4">
    <name type="scientific">Pantoea phytobeneficialis</name>
    <dbReference type="NCBI Taxonomy" id="2052056"/>
    <lineage>
        <taxon>Bacteria</taxon>
        <taxon>Pseudomonadati</taxon>
        <taxon>Pseudomonadota</taxon>
        <taxon>Gammaproteobacteria</taxon>
        <taxon>Enterobacterales</taxon>
        <taxon>Erwiniaceae</taxon>
        <taxon>Pantoea</taxon>
    </lineage>
</organism>
<dbReference type="EMBL" id="JAUOOM010000034">
    <property type="protein sequence ID" value="MDO6409675.1"/>
    <property type="molecule type" value="Genomic_DNA"/>
</dbReference>
<keyword evidence="5" id="KW-1185">Reference proteome</keyword>
<name>A0AAP9KSE6_9GAMM</name>
<dbReference type="PANTHER" id="PTHR41521">
    <property type="match status" value="1"/>
</dbReference>
<gene>
    <name evidence="3" type="ORF">CTZ24_26605</name>
    <name evidence="2" type="ORF">Q3404_24160</name>
</gene>
<evidence type="ECO:0000313" key="5">
    <source>
        <dbReference type="Proteomes" id="UP001171299"/>
    </source>
</evidence>
<dbReference type="KEGG" id="ppho:CTZ24_26605"/>
<reference evidence="3" key="2">
    <citation type="journal article" date="2020" name="Environ. Microbiol.">
        <title>The extreme plant-growth-promoting properties of Pantoea phytobeneficialis MSR2 revealed by functional and genomic analysis.</title>
        <authorList>
            <person name="Nascimento F.X."/>
            <person name="Hernandez A.G."/>
            <person name="Glick B.R."/>
            <person name="Rossi M.J."/>
        </authorList>
    </citation>
    <scope>NUCLEOTIDE SEQUENCE</scope>
    <source>
        <strain evidence="3">MSR2</strain>
    </source>
</reference>
<evidence type="ECO:0000313" key="3">
    <source>
        <dbReference type="EMBL" id="QGR10030.1"/>
    </source>
</evidence>
<geneLocation type="plasmid" evidence="4">
    <name>pmsr2d</name>
</geneLocation>
<evidence type="ECO:0000313" key="4">
    <source>
        <dbReference type="Proteomes" id="UP000424872"/>
    </source>
</evidence>
<accession>A0AAP9KSE6</accession>
<feature type="domain" description="DUF1330" evidence="1">
    <location>
        <begin position="3"/>
        <end position="96"/>
    </location>
</feature>
<keyword evidence="3" id="KW-0614">Plasmid</keyword>
<dbReference type="Pfam" id="PF07045">
    <property type="entry name" value="DUF1330"/>
    <property type="match status" value="1"/>
</dbReference>
<dbReference type="EMBL" id="CP024640">
    <property type="protein sequence ID" value="QGR10030.1"/>
    <property type="molecule type" value="Genomic_DNA"/>
</dbReference>
<sequence length="96" mass="10678">MKPAFIIFTFTVTDPEGMKPYLAKVAETLKTFNAQLLVQGAESFCLEGTAPEGKTVILRFADLETAKAWYYSPAYQAILPYRLTSAITHSWIVEGV</sequence>
<reference evidence="4" key="1">
    <citation type="submission" date="2017-11" db="EMBL/GenBank/DDBJ databases">
        <title>Genome sequence of Pantoea sp. MSR2.</title>
        <authorList>
            <person name="Nascimento F.X."/>
        </authorList>
    </citation>
    <scope>NUCLEOTIDE SEQUENCE [LARGE SCALE GENOMIC DNA]</scope>
    <source>
        <strain evidence="4">MSR2</strain>
        <plasmid evidence="4">pmsr2d</plasmid>
    </source>
</reference>
<proteinExistence type="predicted"/>
<reference evidence="2" key="3">
    <citation type="submission" date="2023-07" db="EMBL/GenBank/DDBJ databases">
        <title>The extreme plant-growth-promoting properties of Pantoea phytobeneficialis PF55 revealed by functional and genomic analysis.</title>
        <authorList>
            <person name="Nascimento F.X."/>
            <person name="Marcio R.J."/>
        </authorList>
    </citation>
    <scope>NUCLEOTIDE SEQUENCE</scope>
    <source>
        <strain evidence="2">PF55</strain>
    </source>
</reference>
<dbReference type="SUPFAM" id="SSF54909">
    <property type="entry name" value="Dimeric alpha+beta barrel"/>
    <property type="match status" value="1"/>
</dbReference>
<evidence type="ECO:0000259" key="1">
    <source>
        <dbReference type="Pfam" id="PF07045"/>
    </source>
</evidence>
<dbReference type="PANTHER" id="PTHR41521:SF4">
    <property type="entry name" value="BLR0684 PROTEIN"/>
    <property type="match status" value="1"/>
</dbReference>
<dbReference type="Gene3D" id="3.30.70.100">
    <property type="match status" value="1"/>
</dbReference>
<dbReference type="InterPro" id="IPR010753">
    <property type="entry name" value="DUF1330"/>
</dbReference>
<dbReference type="InterPro" id="IPR011008">
    <property type="entry name" value="Dimeric_a/b-barrel"/>
</dbReference>
<evidence type="ECO:0000313" key="2">
    <source>
        <dbReference type="EMBL" id="MDO6409675.1"/>
    </source>
</evidence>
<dbReference type="Proteomes" id="UP001171299">
    <property type="component" value="Unassembled WGS sequence"/>
</dbReference>
<dbReference type="RefSeq" id="WP_021182273.1">
    <property type="nucleotide sequence ID" value="NZ_CP024640.1"/>
</dbReference>
<geneLocation type="plasmid" evidence="3">
    <name>pMSR2D</name>
</geneLocation>